<sequence>MPHSLCHPGWSAASTISADCNLCLPGLRNSPASASHVAGITGTCHHQAQLLFVFLVEMGFHHVGQAGLKRLTSSDPPTSASQSAGITGLSHCARPQGPLLKPKWPDTAFHSAAHTVLPRSDVSLGILNLQAVTEKTQRQISSCTGSLGPHRGCKLCHAPCPTEPRAAAGTPNTTHTSTVKAQRKDEETGPVTSVPFYRERQTSSRSSSSGFPQSLNGLSRPQWQPYYEGF</sequence>
<organism evidence="2 3">
    <name type="scientific">Callithrix jacchus</name>
    <name type="common">White-tufted-ear marmoset</name>
    <name type="synonym">Simia Jacchus</name>
    <dbReference type="NCBI Taxonomy" id="9483"/>
    <lineage>
        <taxon>Eukaryota</taxon>
        <taxon>Metazoa</taxon>
        <taxon>Chordata</taxon>
        <taxon>Craniata</taxon>
        <taxon>Vertebrata</taxon>
        <taxon>Euteleostomi</taxon>
        <taxon>Mammalia</taxon>
        <taxon>Eutheria</taxon>
        <taxon>Euarchontoglires</taxon>
        <taxon>Primates</taxon>
        <taxon>Haplorrhini</taxon>
        <taxon>Platyrrhini</taxon>
        <taxon>Cebidae</taxon>
        <taxon>Callitrichinae</taxon>
        <taxon>Callithrix</taxon>
        <taxon>Callithrix</taxon>
    </lineage>
</organism>
<feature type="compositionally biased region" description="Polar residues" evidence="1">
    <location>
        <begin position="170"/>
        <end position="180"/>
    </location>
</feature>
<dbReference type="PANTHER" id="PTHR12138:SF135">
    <property type="entry name" value="SAM DOMAIN-CONTAINING PROTEIN"/>
    <property type="match status" value="1"/>
</dbReference>
<feature type="region of interest" description="Disordered" evidence="1">
    <location>
        <begin position="164"/>
        <end position="230"/>
    </location>
</feature>
<feature type="compositionally biased region" description="Polar residues" evidence="1">
    <location>
        <begin position="210"/>
        <end position="222"/>
    </location>
</feature>
<keyword evidence="3" id="KW-1185">Reference proteome</keyword>
<accession>A0A8I3WY11</accession>
<protein>
    <submittedName>
        <fullName evidence="2">Uncharacterized protein</fullName>
    </submittedName>
</protein>
<proteinExistence type="predicted"/>
<reference evidence="2 3" key="1">
    <citation type="submission" date="2009-03" db="EMBL/GenBank/DDBJ databases">
        <authorList>
            <person name="Warren W."/>
            <person name="Ye L."/>
            <person name="Minx P."/>
            <person name="Worley K."/>
            <person name="Gibbs R."/>
            <person name="Wilson R.K."/>
        </authorList>
    </citation>
    <scope>NUCLEOTIDE SEQUENCE [LARGE SCALE GENOMIC DNA]</scope>
</reference>
<name>A0A8I3WY11_CALJA</name>
<evidence type="ECO:0000256" key="1">
    <source>
        <dbReference type="SAM" id="MobiDB-lite"/>
    </source>
</evidence>
<reference evidence="2" key="3">
    <citation type="submission" date="2025-09" db="UniProtKB">
        <authorList>
            <consortium name="Ensembl"/>
        </authorList>
    </citation>
    <scope>IDENTIFICATION</scope>
</reference>
<dbReference type="PANTHER" id="PTHR12138">
    <property type="entry name" value="PRIMATE-EXPANDED PROTEIN FAMILY"/>
    <property type="match status" value="1"/>
</dbReference>
<dbReference type="Proteomes" id="UP000008225">
    <property type="component" value="Chromosome 5"/>
</dbReference>
<evidence type="ECO:0000313" key="3">
    <source>
        <dbReference type="Proteomes" id="UP000008225"/>
    </source>
</evidence>
<evidence type="ECO:0000313" key="2">
    <source>
        <dbReference type="Ensembl" id="ENSCJAP00000082203.1"/>
    </source>
</evidence>
<dbReference type="AlphaFoldDB" id="A0A8I3WY11"/>
<dbReference type="Ensembl" id="ENSCJAT00000146360.1">
    <property type="protein sequence ID" value="ENSCJAP00000082203.1"/>
    <property type="gene ID" value="ENSCJAG00000071087.1"/>
</dbReference>
<dbReference type="GeneTree" id="ENSGT01120000271815"/>
<dbReference type="PRINTS" id="PR02045">
    <property type="entry name" value="F138DOMAIN"/>
</dbReference>
<reference evidence="2" key="2">
    <citation type="submission" date="2025-08" db="UniProtKB">
        <authorList>
            <consortium name="Ensembl"/>
        </authorList>
    </citation>
    <scope>IDENTIFICATION</scope>
</reference>